<dbReference type="InterPro" id="IPR003131">
    <property type="entry name" value="T1-type_BTB"/>
</dbReference>
<organism evidence="3 4">
    <name type="scientific">Bodo saltans</name>
    <name type="common">Flagellated protozoan</name>
    <dbReference type="NCBI Taxonomy" id="75058"/>
    <lineage>
        <taxon>Eukaryota</taxon>
        <taxon>Discoba</taxon>
        <taxon>Euglenozoa</taxon>
        <taxon>Kinetoplastea</taxon>
        <taxon>Metakinetoplastina</taxon>
        <taxon>Eubodonida</taxon>
        <taxon>Bodonidae</taxon>
        <taxon>Bodo</taxon>
    </lineage>
</organism>
<feature type="domain" description="Potassium channel tetramerisation-type BTB" evidence="2">
    <location>
        <begin position="62"/>
        <end position="153"/>
    </location>
</feature>
<dbReference type="GO" id="GO:0051260">
    <property type="term" value="P:protein homooligomerization"/>
    <property type="evidence" value="ECO:0007669"/>
    <property type="project" value="InterPro"/>
</dbReference>
<dbReference type="Gene3D" id="3.30.710.10">
    <property type="entry name" value="Potassium Channel Kv1.1, Chain A"/>
    <property type="match status" value="1"/>
</dbReference>
<dbReference type="InterPro" id="IPR011333">
    <property type="entry name" value="SKP1/BTB/POZ_sf"/>
</dbReference>
<dbReference type="EMBL" id="CYKH01002220">
    <property type="protein sequence ID" value="CUG94103.1"/>
    <property type="molecule type" value="Genomic_DNA"/>
</dbReference>
<feature type="region of interest" description="Disordered" evidence="1">
    <location>
        <begin position="156"/>
        <end position="176"/>
    </location>
</feature>
<dbReference type="AlphaFoldDB" id="A0A0S4JTG3"/>
<dbReference type="Pfam" id="PF02214">
    <property type="entry name" value="BTB_2"/>
    <property type="match status" value="1"/>
</dbReference>
<evidence type="ECO:0000313" key="4">
    <source>
        <dbReference type="Proteomes" id="UP000051952"/>
    </source>
</evidence>
<dbReference type="VEuPathDB" id="TriTrypDB:BSAL_46510"/>
<feature type="compositionally biased region" description="Polar residues" evidence="1">
    <location>
        <begin position="163"/>
        <end position="176"/>
    </location>
</feature>
<proteinExistence type="predicted"/>
<evidence type="ECO:0000256" key="1">
    <source>
        <dbReference type="SAM" id="MobiDB-lite"/>
    </source>
</evidence>
<feature type="compositionally biased region" description="Basic residues" evidence="1">
    <location>
        <begin position="12"/>
        <end position="23"/>
    </location>
</feature>
<name>A0A0S4JTG3_BODSA</name>
<gene>
    <name evidence="3" type="ORF">BSAL_46510</name>
</gene>
<accession>A0A0S4JTG3</accession>
<protein>
    <recommendedName>
        <fullName evidence="2">Potassium channel tetramerisation-type BTB domain-containing protein</fullName>
    </recommendedName>
</protein>
<dbReference type="SUPFAM" id="SSF54695">
    <property type="entry name" value="POZ domain"/>
    <property type="match status" value="1"/>
</dbReference>
<reference evidence="4" key="1">
    <citation type="submission" date="2015-09" db="EMBL/GenBank/DDBJ databases">
        <authorList>
            <consortium name="Pathogen Informatics"/>
        </authorList>
    </citation>
    <scope>NUCLEOTIDE SEQUENCE [LARGE SCALE GENOMIC DNA]</scope>
    <source>
        <strain evidence="4">Lake Konstanz</strain>
    </source>
</reference>
<evidence type="ECO:0000313" key="3">
    <source>
        <dbReference type="EMBL" id="CUG94103.1"/>
    </source>
</evidence>
<sequence>MVPRYSVGKNAEKKRKEKKKKKNNTQMSLDDLQMTLIEDTATGSSSSQLRHNNNDGRNDTLVTFNIRGTFIVIPATTADDHPSSTLWKVLRDVQRPPPIRDGQGNLFFNRNPTLFHAMLDVVVNDQSSDASKNASSNVVGLADELRFWGIRAKRSRDDEPLTGQRSNNNALPSTAQSAATTGFRAYGAMEVSYAKDSPFAFTR</sequence>
<feature type="region of interest" description="Disordered" evidence="1">
    <location>
        <begin position="1"/>
        <end position="32"/>
    </location>
</feature>
<dbReference type="Proteomes" id="UP000051952">
    <property type="component" value="Unassembled WGS sequence"/>
</dbReference>
<keyword evidence="4" id="KW-1185">Reference proteome</keyword>
<evidence type="ECO:0000259" key="2">
    <source>
        <dbReference type="Pfam" id="PF02214"/>
    </source>
</evidence>